<sequence>MTILGSIAIGYLRGHLTAAVGVAQYIQPKHRSFPPSRDQPMLARMRTQAVAEPEMVEIDKDRIWWSLCSAPLALRKVSTSLQHVY</sequence>
<dbReference type="Proteomes" id="UP000242770">
    <property type="component" value="Unassembled WGS sequence"/>
</dbReference>
<keyword evidence="2" id="KW-1185">Reference proteome</keyword>
<evidence type="ECO:0000313" key="1">
    <source>
        <dbReference type="EMBL" id="CDS00836.1"/>
    </source>
</evidence>
<accession>A0A0F7RVB9</accession>
<dbReference type="AlphaFoldDB" id="A0A0F7RVB9"/>
<dbReference type="EMBL" id="CCFA01003121">
    <property type="protein sequence ID" value="CDS00836.1"/>
    <property type="molecule type" value="Genomic_DNA"/>
</dbReference>
<evidence type="ECO:0000313" key="2">
    <source>
        <dbReference type="Proteomes" id="UP000242770"/>
    </source>
</evidence>
<reference evidence="2" key="1">
    <citation type="submission" date="2014-06" db="EMBL/GenBank/DDBJ databases">
        <authorList>
            <person name="Berkman P.J."/>
        </authorList>
    </citation>
    <scope>NUCLEOTIDE SEQUENCE [LARGE SCALE GENOMIC DNA]</scope>
</reference>
<proteinExistence type="predicted"/>
<protein>
    <submittedName>
        <fullName evidence="1">Uncharacterized protein</fullName>
    </submittedName>
</protein>
<name>A0A0F7RVB9_9BASI</name>
<gene>
    <name evidence="1" type="primary">SSCI52340.1</name>
</gene>
<organism evidence="1 2">
    <name type="scientific">Sporisorium scitamineum</name>
    <dbReference type="NCBI Taxonomy" id="49012"/>
    <lineage>
        <taxon>Eukaryota</taxon>
        <taxon>Fungi</taxon>
        <taxon>Dikarya</taxon>
        <taxon>Basidiomycota</taxon>
        <taxon>Ustilaginomycotina</taxon>
        <taxon>Ustilaginomycetes</taxon>
        <taxon>Ustilaginales</taxon>
        <taxon>Ustilaginaceae</taxon>
        <taxon>Sporisorium</taxon>
    </lineage>
</organism>